<dbReference type="Gene3D" id="1.10.10.2910">
    <property type="match status" value="1"/>
</dbReference>
<comment type="caution">
    <text evidence="2">The sequence shown here is derived from an EMBL/GenBank/DDBJ whole genome shotgun (WGS) entry which is preliminary data.</text>
</comment>
<dbReference type="SMART" id="SM00530">
    <property type="entry name" value="HTH_XRE"/>
    <property type="match status" value="1"/>
</dbReference>
<accession>A0A848RN25</accession>
<dbReference type="InterPro" id="IPR010982">
    <property type="entry name" value="Lambda_DNA-bd_dom_sf"/>
</dbReference>
<gene>
    <name evidence="2" type="ORF">HHJ74_01690</name>
</gene>
<protein>
    <submittedName>
        <fullName evidence="2">Helix-turn-helix domain-containing protein</fullName>
    </submittedName>
</protein>
<name>A0A848RN25_9ACTO</name>
<dbReference type="EMBL" id="JABCUV010000001">
    <property type="protein sequence ID" value="NMW92428.1"/>
    <property type="molecule type" value="Genomic_DNA"/>
</dbReference>
<organism evidence="2 3">
    <name type="scientific">Mobiluncus mulieris</name>
    <dbReference type="NCBI Taxonomy" id="2052"/>
    <lineage>
        <taxon>Bacteria</taxon>
        <taxon>Bacillati</taxon>
        <taxon>Actinomycetota</taxon>
        <taxon>Actinomycetes</taxon>
        <taxon>Actinomycetales</taxon>
        <taxon>Actinomycetaceae</taxon>
        <taxon>Mobiluncus</taxon>
    </lineage>
</organism>
<dbReference type="AlphaFoldDB" id="A0A848RN25"/>
<evidence type="ECO:0000259" key="1">
    <source>
        <dbReference type="PROSITE" id="PS50943"/>
    </source>
</evidence>
<dbReference type="Proteomes" id="UP000582487">
    <property type="component" value="Unassembled WGS sequence"/>
</dbReference>
<evidence type="ECO:0000313" key="2">
    <source>
        <dbReference type="EMBL" id="NMW92428.1"/>
    </source>
</evidence>
<dbReference type="PROSITE" id="PS50943">
    <property type="entry name" value="HTH_CROC1"/>
    <property type="match status" value="1"/>
</dbReference>
<dbReference type="Pfam" id="PF01381">
    <property type="entry name" value="HTH_3"/>
    <property type="match status" value="1"/>
</dbReference>
<dbReference type="Gene3D" id="1.10.260.40">
    <property type="entry name" value="lambda repressor-like DNA-binding domains"/>
    <property type="match status" value="1"/>
</dbReference>
<evidence type="ECO:0000313" key="3">
    <source>
        <dbReference type="Proteomes" id="UP000582487"/>
    </source>
</evidence>
<dbReference type="SUPFAM" id="SSF47413">
    <property type="entry name" value="lambda repressor-like DNA-binding domains"/>
    <property type="match status" value="1"/>
</dbReference>
<dbReference type="GO" id="GO:0003677">
    <property type="term" value="F:DNA binding"/>
    <property type="evidence" value="ECO:0007669"/>
    <property type="project" value="InterPro"/>
</dbReference>
<proteinExistence type="predicted"/>
<sequence>MSKLGELITAEMTTKDWNQSDLAAVTGKSKQYISDILNGKRALDAEGAVLIGAALEVSAEELLLIGIREAIARETERLDVGAIERRSAIESRFNLRLLQEDGYFGGNLDFEQMEKALAPARKIIEATHRRGSGEVVTPKQASWLAAVQLQVQSCAPKFPAFQKDGLRELALSIPRQSKDIKWLRKLPQLAAKVGLILVSKKVFPGAALHGASFRIPVGDRMVPVIALTAKGGRADSVIFTLLHEIGHHLLGHIEGSLCLNYTNPEDDCEAKANDFAADIIGANQILDYPSRPSRELIADMAYSLNIPEWFVIGHLQKLGVVPWASPLSRVIPNIQEEVLSWQPAYAC</sequence>
<dbReference type="RefSeq" id="WP_004016678.1">
    <property type="nucleotide sequence ID" value="NZ_JABCUT010000001.1"/>
</dbReference>
<reference evidence="2 3" key="1">
    <citation type="submission" date="2020-04" db="EMBL/GenBank/DDBJ databases">
        <title>Antimicrobial susceptibility and clonality of vaginal-derived multi-drug resistant Mobiluncus isolates in China.</title>
        <authorList>
            <person name="Zhang X."/>
        </authorList>
    </citation>
    <scope>NUCLEOTIDE SEQUENCE [LARGE SCALE GENOMIC DNA]</scope>
    <source>
        <strain evidence="2 3">7</strain>
    </source>
</reference>
<feature type="domain" description="HTH cro/C1-type" evidence="1">
    <location>
        <begin position="15"/>
        <end position="62"/>
    </location>
</feature>
<dbReference type="CDD" id="cd00093">
    <property type="entry name" value="HTH_XRE"/>
    <property type="match status" value="1"/>
</dbReference>
<dbReference type="InterPro" id="IPR001387">
    <property type="entry name" value="Cro/C1-type_HTH"/>
</dbReference>